<keyword evidence="4" id="KW-1185">Reference proteome</keyword>
<dbReference type="RefSeq" id="XP_002549008.1">
    <property type="nucleotide sequence ID" value="XM_002548962.1"/>
</dbReference>
<dbReference type="InterPro" id="IPR003103">
    <property type="entry name" value="BAG_domain"/>
</dbReference>
<dbReference type="HOGENOM" id="CLU_1372014_0_0_1"/>
<keyword evidence="1" id="KW-0812">Transmembrane</keyword>
<evidence type="ECO:0000313" key="4">
    <source>
        <dbReference type="Proteomes" id="UP000002037"/>
    </source>
</evidence>
<dbReference type="PROSITE" id="PS51035">
    <property type="entry name" value="BAG"/>
    <property type="match status" value="1"/>
</dbReference>
<keyword evidence="1" id="KW-0472">Membrane</keyword>
<reference evidence="3 4" key="1">
    <citation type="journal article" date="2009" name="Nature">
        <title>Evolution of pathogenicity and sexual reproduction in eight Candida genomes.</title>
        <authorList>
            <person name="Butler G."/>
            <person name="Rasmussen M.D."/>
            <person name="Lin M.F."/>
            <person name="Santos M.A."/>
            <person name="Sakthikumar S."/>
            <person name="Munro C.A."/>
            <person name="Rheinbay E."/>
            <person name="Grabherr M."/>
            <person name="Forche A."/>
            <person name="Reedy J.L."/>
            <person name="Agrafioti I."/>
            <person name="Arnaud M.B."/>
            <person name="Bates S."/>
            <person name="Brown A.J."/>
            <person name="Brunke S."/>
            <person name="Costanzo M.C."/>
            <person name="Fitzpatrick D.A."/>
            <person name="de Groot P.W."/>
            <person name="Harris D."/>
            <person name="Hoyer L.L."/>
            <person name="Hube B."/>
            <person name="Klis F.M."/>
            <person name="Kodira C."/>
            <person name="Lennard N."/>
            <person name="Logue M.E."/>
            <person name="Martin R."/>
            <person name="Neiman A.M."/>
            <person name="Nikolaou E."/>
            <person name="Quail M.A."/>
            <person name="Quinn J."/>
            <person name="Santos M.C."/>
            <person name="Schmitzberger F.F."/>
            <person name="Sherlock G."/>
            <person name="Shah P."/>
            <person name="Silverstein K.A."/>
            <person name="Skrzypek M.S."/>
            <person name="Soll D."/>
            <person name="Staggs R."/>
            <person name="Stansfield I."/>
            <person name="Stumpf M.P."/>
            <person name="Sudbery P.E."/>
            <person name="Srikantha T."/>
            <person name="Zeng Q."/>
            <person name="Berman J."/>
            <person name="Berriman M."/>
            <person name="Heitman J."/>
            <person name="Gow N.A."/>
            <person name="Lorenz M.C."/>
            <person name="Birren B.W."/>
            <person name="Kellis M."/>
            <person name="Cuomo C.A."/>
        </authorList>
    </citation>
    <scope>NUCLEOTIDE SEQUENCE [LARGE SCALE GENOMIC DNA]</scope>
    <source>
        <strain evidence="4">ATCC MYA-3404 / T1</strain>
    </source>
</reference>
<dbReference type="STRING" id="294747.C5MB63"/>
<feature type="domain" description="BAG" evidence="2">
    <location>
        <begin position="111"/>
        <end position="196"/>
    </location>
</feature>
<dbReference type="Pfam" id="PF02179">
    <property type="entry name" value="BAG"/>
    <property type="match status" value="1"/>
</dbReference>
<dbReference type="KEGG" id="ctp:CTRG_03305"/>
<evidence type="ECO:0000313" key="3">
    <source>
        <dbReference type="EMBL" id="EER32880.1"/>
    </source>
</evidence>
<organism evidence="3 4">
    <name type="scientific">Candida tropicalis (strain ATCC MYA-3404 / T1)</name>
    <name type="common">Yeast</name>
    <dbReference type="NCBI Taxonomy" id="294747"/>
    <lineage>
        <taxon>Eukaryota</taxon>
        <taxon>Fungi</taxon>
        <taxon>Dikarya</taxon>
        <taxon>Ascomycota</taxon>
        <taxon>Saccharomycotina</taxon>
        <taxon>Pichiomycetes</taxon>
        <taxon>Debaryomycetaceae</taxon>
        <taxon>Candida/Lodderomyces clade</taxon>
        <taxon>Candida</taxon>
    </lineage>
</organism>
<dbReference type="GeneID" id="8300260"/>
<dbReference type="eggNOG" id="ENOG502S9TU">
    <property type="taxonomic scope" value="Eukaryota"/>
</dbReference>
<evidence type="ECO:0000259" key="2">
    <source>
        <dbReference type="PROSITE" id="PS51035"/>
    </source>
</evidence>
<name>C5MB63_CANTT</name>
<dbReference type="AlphaFoldDB" id="C5MB63"/>
<keyword evidence="1" id="KW-1133">Transmembrane helix</keyword>
<proteinExistence type="predicted"/>
<dbReference type="Proteomes" id="UP000002037">
    <property type="component" value="Unassembled WGS sequence"/>
</dbReference>
<dbReference type="SMART" id="SM00264">
    <property type="entry name" value="BAG"/>
    <property type="match status" value="1"/>
</dbReference>
<dbReference type="GO" id="GO:0051087">
    <property type="term" value="F:protein-folding chaperone binding"/>
    <property type="evidence" value="ECO:0007669"/>
    <property type="project" value="InterPro"/>
</dbReference>
<accession>C5MB63</accession>
<dbReference type="InterPro" id="IPR036533">
    <property type="entry name" value="BAG_dom_sf"/>
</dbReference>
<gene>
    <name evidence="3" type="ORF">CTRG_03305</name>
</gene>
<dbReference type="VEuPathDB" id="FungiDB:CTRG_03305"/>
<evidence type="ECO:0000256" key="1">
    <source>
        <dbReference type="SAM" id="Phobius"/>
    </source>
</evidence>
<sequence length="201" mass="23508">MEEAAYQFDEIKSKIPTNLEQVTEYIDLIKSKIPTSYDELQPHIEYFKSIKPEDVINDFKNLKVSPITVSVTLVILTTLLIFGKLLGGNGKQHHETPKKKSKKKLTKAQKSNKQIQEILDFVESEYVPEIDKFIETYKTLSSEDIEIKFNYFEEMLLKELLKLDAIDVSGNEILRDNRKKVIKFIQDHQKRLDKFKKEIKA</sequence>
<dbReference type="OrthoDB" id="417450at2759"/>
<dbReference type="SUPFAM" id="SSF63491">
    <property type="entry name" value="BAG domain"/>
    <property type="match status" value="1"/>
</dbReference>
<dbReference type="EMBL" id="GG692398">
    <property type="protein sequence ID" value="EER32880.1"/>
    <property type="molecule type" value="Genomic_DNA"/>
</dbReference>
<dbReference type="Gene3D" id="1.20.58.120">
    <property type="entry name" value="BAG domain"/>
    <property type="match status" value="1"/>
</dbReference>
<protein>
    <recommendedName>
        <fullName evidence="2">BAG domain-containing protein</fullName>
    </recommendedName>
</protein>
<feature type="transmembrane region" description="Helical" evidence="1">
    <location>
        <begin position="67"/>
        <end position="86"/>
    </location>
</feature>